<dbReference type="eggNOG" id="ENOG502SU6A">
    <property type="taxonomic scope" value="Eukaryota"/>
</dbReference>
<dbReference type="OMA" id="MLTHENP"/>
<name>H6CAZ0_EXODN</name>
<keyword evidence="3" id="KW-0862">Zinc</keyword>
<dbReference type="InterPro" id="IPR036864">
    <property type="entry name" value="Zn2-C6_fun-type_DNA-bd_sf"/>
</dbReference>
<dbReference type="EMBL" id="JH226137">
    <property type="protein sequence ID" value="EHY60937.1"/>
    <property type="molecule type" value="Genomic_DNA"/>
</dbReference>
<dbReference type="SUPFAM" id="SSF57701">
    <property type="entry name" value="Zn2/Cys6 DNA-binding domain"/>
    <property type="match status" value="1"/>
</dbReference>
<evidence type="ECO:0000256" key="3">
    <source>
        <dbReference type="ARBA" id="ARBA00022833"/>
    </source>
</evidence>
<accession>H6CAZ0</accession>
<dbReference type="GO" id="GO:0008270">
    <property type="term" value="F:zinc ion binding"/>
    <property type="evidence" value="ECO:0007669"/>
    <property type="project" value="InterPro"/>
</dbReference>
<dbReference type="SMART" id="SM00066">
    <property type="entry name" value="GAL4"/>
    <property type="match status" value="1"/>
</dbReference>
<sequence length="506" mass="56505">MSLQVCSRCRRKRIKCGLQLPACKMCRLADAECTFWDDTLDREIPGSYLYPLQQKARGLEAEIQQATNQDHATAAYEVNSVSPLEQDYHLTLADAEELPSFSPAIYLGPGNAASFIKRLLTDMTTWHITNGSSLPKRLIPNDLSAFSSFQEPERIPSFPMANDTRKAELHSPLPPSTQRAVIEHYLKVIARSILYFRWSGSSVYWNDPAAISLNIVFAIATGLVARDLDFRLANVFTRSKEIVQQTVLHDDPDTDTLTAARWSCTALCALALCELICPTSGQLWDLLGRACSTLEDLREGIRLGHSNMDNDIRRLERVVLKLESKATTHFRRTSLFLDSQLTLYLRSIPPSDVLADELYVVRCLHNISRVLVTVSAPTETYLEGLIPGFLQVTSLDSEISAPSATLSAAVMIDHFTKLNQRQMIISLWMAAERVLEAGAVWAAYLMHQRRVSGRGPQGVAAMATDLAFAPIVKVSSLLASFAARWRPGSTYVDNWETLVELLWKMV</sequence>
<proteinExistence type="predicted"/>
<protein>
    <recommendedName>
        <fullName evidence="8">Zn(2)-C6 fungal-type domain-containing protein</fullName>
    </recommendedName>
</protein>
<dbReference type="PROSITE" id="PS00463">
    <property type="entry name" value="ZN2_CY6_FUNGAL_1"/>
    <property type="match status" value="1"/>
</dbReference>
<dbReference type="HOGENOM" id="CLU_011177_0_0_1"/>
<keyword evidence="4" id="KW-0805">Transcription regulation</keyword>
<dbReference type="Pfam" id="PF00172">
    <property type="entry name" value="Zn_clus"/>
    <property type="match status" value="1"/>
</dbReference>
<dbReference type="InterPro" id="IPR001138">
    <property type="entry name" value="Zn2Cys6_DnaBD"/>
</dbReference>
<organism evidence="9 10">
    <name type="scientific">Exophiala dermatitidis (strain ATCC 34100 / CBS 525.76 / NIH/UT8656)</name>
    <name type="common">Black yeast</name>
    <name type="synonym">Wangiella dermatitidis</name>
    <dbReference type="NCBI Taxonomy" id="858893"/>
    <lineage>
        <taxon>Eukaryota</taxon>
        <taxon>Fungi</taxon>
        <taxon>Dikarya</taxon>
        <taxon>Ascomycota</taxon>
        <taxon>Pezizomycotina</taxon>
        <taxon>Eurotiomycetes</taxon>
        <taxon>Chaetothyriomycetidae</taxon>
        <taxon>Chaetothyriales</taxon>
        <taxon>Herpotrichiellaceae</taxon>
        <taxon>Exophiala</taxon>
    </lineage>
</organism>
<keyword evidence="2" id="KW-0479">Metal-binding</keyword>
<evidence type="ECO:0000256" key="1">
    <source>
        <dbReference type="ARBA" id="ARBA00004123"/>
    </source>
</evidence>
<dbReference type="OrthoDB" id="189997at2759"/>
<evidence type="ECO:0000256" key="6">
    <source>
        <dbReference type="ARBA" id="ARBA00023163"/>
    </source>
</evidence>
<gene>
    <name evidence="9" type="ORF">HMPREF1120_08880</name>
</gene>
<keyword evidence="6" id="KW-0804">Transcription</keyword>
<dbReference type="GO" id="GO:0000981">
    <property type="term" value="F:DNA-binding transcription factor activity, RNA polymerase II-specific"/>
    <property type="evidence" value="ECO:0007669"/>
    <property type="project" value="InterPro"/>
</dbReference>
<keyword evidence="5" id="KW-0238">DNA-binding</keyword>
<reference evidence="9" key="1">
    <citation type="submission" date="2011-07" db="EMBL/GenBank/DDBJ databases">
        <title>The Genome Sequence of Exophiala (Wangiella) dermatitidis NIH/UT8656.</title>
        <authorList>
            <consortium name="The Broad Institute Genome Sequencing Platform"/>
            <person name="Cuomo C."/>
            <person name="Wang Z."/>
            <person name="Hunicke-Smith S."/>
            <person name="Szanislo P.J."/>
            <person name="Earl A."/>
            <person name="Young S.K."/>
            <person name="Zeng Q."/>
            <person name="Gargeya S."/>
            <person name="Fitzgerald M."/>
            <person name="Haas B."/>
            <person name="Abouelleil A."/>
            <person name="Alvarado L."/>
            <person name="Arachchi H.M."/>
            <person name="Berlin A."/>
            <person name="Brown A."/>
            <person name="Chapman S.B."/>
            <person name="Chen Z."/>
            <person name="Dunbar C."/>
            <person name="Freedman E."/>
            <person name="Gearin G."/>
            <person name="Gellesch M."/>
            <person name="Goldberg J."/>
            <person name="Griggs A."/>
            <person name="Gujja S."/>
            <person name="Heiman D."/>
            <person name="Howarth C."/>
            <person name="Larson L."/>
            <person name="Lui A."/>
            <person name="MacDonald P.J.P."/>
            <person name="Montmayeur A."/>
            <person name="Murphy C."/>
            <person name="Neiman D."/>
            <person name="Pearson M."/>
            <person name="Priest M."/>
            <person name="Roberts A."/>
            <person name="Saif S."/>
            <person name="Shea T."/>
            <person name="Shenoy N."/>
            <person name="Sisk P."/>
            <person name="Stolte C."/>
            <person name="Sykes S."/>
            <person name="Wortman J."/>
            <person name="Nusbaum C."/>
            <person name="Birren B."/>
        </authorList>
    </citation>
    <scope>NUCLEOTIDE SEQUENCE</scope>
    <source>
        <strain evidence="9">NIH/UT8656</strain>
    </source>
</reference>
<dbReference type="VEuPathDB" id="FungiDB:HMPREF1120_08880"/>
<keyword evidence="7" id="KW-0539">Nucleus</keyword>
<dbReference type="PANTHER" id="PTHR47782:SF12">
    <property type="entry name" value="ZN(II)2CYS6 TRANSCRIPTION FACTOR (EUROFUNG)"/>
    <property type="match status" value="1"/>
</dbReference>
<dbReference type="RefSeq" id="XP_009161398.1">
    <property type="nucleotide sequence ID" value="XM_009163150.1"/>
</dbReference>
<dbReference type="Proteomes" id="UP000007304">
    <property type="component" value="Unassembled WGS sequence"/>
</dbReference>
<dbReference type="GeneID" id="20313519"/>
<dbReference type="PROSITE" id="PS50048">
    <property type="entry name" value="ZN2_CY6_FUNGAL_2"/>
    <property type="match status" value="1"/>
</dbReference>
<evidence type="ECO:0000256" key="4">
    <source>
        <dbReference type="ARBA" id="ARBA00023015"/>
    </source>
</evidence>
<evidence type="ECO:0000313" key="10">
    <source>
        <dbReference type="Proteomes" id="UP000007304"/>
    </source>
</evidence>
<dbReference type="CDD" id="cd00067">
    <property type="entry name" value="GAL4"/>
    <property type="match status" value="1"/>
</dbReference>
<dbReference type="Gene3D" id="4.10.240.10">
    <property type="entry name" value="Zn(2)-C6 fungal-type DNA-binding domain"/>
    <property type="match status" value="1"/>
</dbReference>
<evidence type="ECO:0000259" key="8">
    <source>
        <dbReference type="PROSITE" id="PS50048"/>
    </source>
</evidence>
<evidence type="ECO:0000256" key="5">
    <source>
        <dbReference type="ARBA" id="ARBA00023125"/>
    </source>
</evidence>
<dbReference type="PANTHER" id="PTHR47782">
    <property type="entry name" value="ZN(II)2CYS6 TRANSCRIPTION FACTOR (EUROFUNG)-RELATED"/>
    <property type="match status" value="1"/>
</dbReference>
<dbReference type="InterPro" id="IPR052202">
    <property type="entry name" value="Yeast_MetPath_Reg"/>
</dbReference>
<evidence type="ECO:0000256" key="2">
    <source>
        <dbReference type="ARBA" id="ARBA00022723"/>
    </source>
</evidence>
<feature type="domain" description="Zn(2)-C6 fungal-type" evidence="8">
    <location>
        <begin position="5"/>
        <end position="35"/>
    </location>
</feature>
<dbReference type="InParanoid" id="H6CAZ0"/>
<keyword evidence="10" id="KW-1185">Reference proteome</keyword>
<comment type="subcellular location">
    <subcellularLocation>
        <location evidence="1">Nucleus</location>
    </subcellularLocation>
</comment>
<evidence type="ECO:0000313" key="9">
    <source>
        <dbReference type="EMBL" id="EHY60937.1"/>
    </source>
</evidence>
<dbReference type="GO" id="GO:0043565">
    <property type="term" value="F:sequence-specific DNA binding"/>
    <property type="evidence" value="ECO:0007669"/>
    <property type="project" value="TreeGrafter"/>
</dbReference>
<dbReference type="GO" id="GO:0005634">
    <property type="term" value="C:nucleus"/>
    <property type="evidence" value="ECO:0007669"/>
    <property type="project" value="UniProtKB-SubCell"/>
</dbReference>
<dbReference type="GO" id="GO:0045944">
    <property type="term" value="P:positive regulation of transcription by RNA polymerase II"/>
    <property type="evidence" value="ECO:0007669"/>
    <property type="project" value="TreeGrafter"/>
</dbReference>
<dbReference type="AlphaFoldDB" id="H6CAZ0"/>
<evidence type="ECO:0000256" key="7">
    <source>
        <dbReference type="ARBA" id="ARBA00023242"/>
    </source>
</evidence>